<name>A0A6S7FWP9_PARCT</name>
<dbReference type="Gene3D" id="2.60.120.200">
    <property type="match status" value="1"/>
</dbReference>
<gene>
    <name evidence="1" type="ORF">PACLA_8A079074</name>
</gene>
<proteinExistence type="predicted"/>
<reference evidence="1" key="1">
    <citation type="submission" date="2020-04" db="EMBL/GenBank/DDBJ databases">
        <authorList>
            <person name="Alioto T."/>
            <person name="Alioto T."/>
            <person name="Gomez Garrido J."/>
        </authorList>
    </citation>
    <scope>NUCLEOTIDE SEQUENCE</scope>
    <source>
        <strain evidence="1">A484AB</strain>
    </source>
</reference>
<dbReference type="Pfam" id="PF13385">
    <property type="entry name" value="Laminin_G_3"/>
    <property type="match status" value="1"/>
</dbReference>
<accession>A0A6S7FWP9</accession>
<dbReference type="EMBL" id="CACRXK020000499">
    <property type="protein sequence ID" value="CAB3982437.1"/>
    <property type="molecule type" value="Genomic_DNA"/>
</dbReference>
<dbReference type="OrthoDB" id="10253954at2759"/>
<sequence length="274" mass="31533">MDMVSHCVFSDDKPTKSGGKLGITIKSCLCIDIFSYFKLFIVWDSAESVSQESDPYYTNTKYYWSFDGQHDQHRQQYVWGVLEQGIKLSSYINTSVPWLDLGSVDSSCIPKPFECEHGFTILFWIRIDGTQTNTVLLNAAEQREARGFHLKINEGQLRFSATGFEWDDLFPRTVQRFLDTKWNFKTWTHLGLQWNSEVKELKIFFNCSEADYVSGGVSFDRTAHVFAPPQRLIVGADNELTNSGEVEIDELGIWDGILTREEICHVFHARRGKI</sequence>
<dbReference type="Proteomes" id="UP001152795">
    <property type="component" value="Unassembled WGS sequence"/>
</dbReference>
<organism evidence="1 2">
    <name type="scientific">Paramuricea clavata</name>
    <name type="common">Red gorgonian</name>
    <name type="synonym">Violescent sea-whip</name>
    <dbReference type="NCBI Taxonomy" id="317549"/>
    <lineage>
        <taxon>Eukaryota</taxon>
        <taxon>Metazoa</taxon>
        <taxon>Cnidaria</taxon>
        <taxon>Anthozoa</taxon>
        <taxon>Octocorallia</taxon>
        <taxon>Malacalcyonacea</taxon>
        <taxon>Plexauridae</taxon>
        <taxon>Paramuricea</taxon>
    </lineage>
</organism>
<keyword evidence="2" id="KW-1185">Reference proteome</keyword>
<dbReference type="AlphaFoldDB" id="A0A6S7FWP9"/>
<dbReference type="InterPro" id="IPR013320">
    <property type="entry name" value="ConA-like_dom_sf"/>
</dbReference>
<comment type="caution">
    <text evidence="1">The sequence shown here is derived from an EMBL/GenBank/DDBJ whole genome shotgun (WGS) entry which is preliminary data.</text>
</comment>
<evidence type="ECO:0000313" key="2">
    <source>
        <dbReference type="Proteomes" id="UP001152795"/>
    </source>
</evidence>
<protein>
    <submittedName>
        <fullName evidence="1">Uncharacterized protein</fullName>
    </submittedName>
</protein>
<dbReference type="SUPFAM" id="SSF49899">
    <property type="entry name" value="Concanavalin A-like lectins/glucanases"/>
    <property type="match status" value="1"/>
</dbReference>
<evidence type="ECO:0000313" key="1">
    <source>
        <dbReference type="EMBL" id="CAB3982437.1"/>
    </source>
</evidence>